<evidence type="ECO:0000313" key="1">
    <source>
        <dbReference type="EMBL" id="RMB62309.1"/>
    </source>
</evidence>
<organism evidence="1 2">
    <name type="scientific">Tessaracoccus antarcticus</name>
    <dbReference type="NCBI Taxonomy" id="2479848"/>
    <lineage>
        <taxon>Bacteria</taxon>
        <taxon>Bacillati</taxon>
        <taxon>Actinomycetota</taxon>
        <taxon>Actinomycetes</taxon>
        <taxon>Propionibacteriales</taxon>
        <taxon>Propionibacteriaceae</taxon>
        <taxon>Tessaracoccus</taxon>
    </lineage>
</organism>
<protein>
    <submittedName>
        <fullName evidence="1">Uncharacterized protein</fullName>
    </submittedName>
</protein>
<dbReference type="Proteomes" id="UP000275256">
    <property type="component" value="Unassembled WGS sequence"/>
</dbReference>
<reference evidence="1 2" key="1">
    <citation type="submission" date="2018-10" db="EMBL/GenBank/DDBJ databases">
        <title>Tessaracoccus antarcticuss sp. nov., isolated from sediment.</title>
        <authorList>
            <person name="Zhou L.Y."/>
            <person name="Du Z.J."/>
        </authorList>
    </citation>
    <scope>NUCLEOTIDE SEQUENCE [LARGE SCALE GENOMIC DNA]</scope>
    <source>
        <strain evidence="1 2">JDX10</strain>
    </source>
</reference>
<dbReference type="RefSeq" id="WP_121900859.1">
    <property type="nucleotide sequence ID" value="NZ_REFW01000001.1"/>
</dbReference>
<accession>A0A3M0GM99</accession>
<name>A0A3M0GM99_9ACTN</name>
<proteinExistence type="predicted"/>
<dbReference type="EMBL" id="REFW01000001">
    <property type="protein sequence ID" value="RMB62309.1"/>
    <property type="molecule type" value="Genomic_DNA"/>
</dbReference>
<sequence>MKFPIRGSTASPPTWDRYKSAVRRVDRDSLLVQAAAVTAQIALEELPKELTRMGLTPWCVADVARTALSWSSFERPEADRRTLLRLCNQCVQLADEGLVRDPTSTEGLGQVLARHFFEQFPSQHSNPGQIARTILLFGSAVEMPPGFAPEAMTPGWFETITDGLTLEDYVESLFLISTMTEQHNGGFSLDLFNGPGWDDLIEAIPYDAIRRTFTEYLVTTAADFKEANRRFQDPLPKAQKKYAFNPLDDKPFIDDVAPIPIAPWVQAIMRKAVPPSIYHMGTRALGDSFTRDLGPVFQHYVGRQLDLVAGDRQVIPELRYGPRKSQTDSCDWFLDLPGVLVLIECKARQPVESLRVGSGDWIDSVESSIGKGIRQLNRSHRDIEAIAEREPSIGPAKPRVGLVVTLEPFYADQNWILAERLPQRDLPIAVISVGELESLRTTEEGMA</sequence>
<dbReference type="OrthoDB" id="3328874at2"/>
<gene>
    <name evidence="1" type="ORF">EAX62_07070</name>
</gene>
<evidence type="ECO:0000313" key="2">
    <source>
        <dbReference type="Proteomes" id="UP000275256"/>
    </source>
</evidence>
<comment type="caution">
    <text evidence="1">The sequence shown here is derived from an EMBL/GenBank/DDBJ whole genome shotgun (WGS) entry which is preliminary data.</text>
</comment>
<keyword evidence="2" id="KW-1185">Reference proteome</keyword>
<dbReference type="AlphaFoldDB" id="A0A3M0GM99"/>